<comment type="catalytic activity">
    <reaction evidence="10 11">
        <text>L-serine + acetyl-CoA = O-acetyl-L-serine + CoA</text>
        <dbReference type="Rhea" id="RHEA:24560"/>
        <dbReference type="ChEBI" id="CHEBI:33384"/>
        <dbReference type="ChEBI" id="CHEBI:57287"/>
        <dbReference type="ChEBI" id="CHEBI:57288"/>
        <dbReference type="ChEBI" id="CHEBI:58340"/>
        <dbReference type="EC" id="2.3.1.30"/>
    </reaction>
</comment>
<dbReference type="NCBIfam" id="NF041874">
    <property type="entry name" value="EPS_EpsC"/>
    <property type="match status" value="1"/>
</dbReference>
<reference evidence="13 14" key="1">
    <citation type="submission" date="2016-11" db="EMBL/GenBank/DDBJ databases">
        <title>Description of two novel members of the family Erysipelotrichaceae: Ileibacterium lipovorans gen. nov., sp. nov. and Dubosiella newyorkensis, gen. nov., sp. nov.</title>
        <authorList>
            <person name="Cox L.M."/>
            <person name="Sohn J."/>
            <person name="Tyrrell K.L."/>
            <person name="Citron D.M."/>
            <person name="Lawson P.A."/>
            <person name="Patel N.B."/>
            <person name="Iizumi T."/>
            <person name="Perez-Perez G.I."/>
            <person name="Goldstein E.J."/>
            <person name="Blaser M.J."/>
        </authorList>
    </citation>
    <scope>NUCLEOTIDE SEQUENCE [LARGE SCALE GENOMIC DNA]</scope>
    <source>
        <strain evidence="13 14">NYU-BL-K8</strain>
    </source>
</reference>
<dbReference type="EMBL" id="MPJZ01000045">
    <property type="protein sequence ID" value="OLU45734.1"/>
    <property type="molecule type" value="Genomic_DNA"/>
</dbReference>
<keyword evidence="6 11" id="KW-0808">Transferase</keyword>
<keyword evidence="5" id="KW-0028">Amino-acid biosynthesis</keyword>
<keyword evidence="7" id="KW-0677">Repeat</keyword>
<dbReference type="PROSITE" id="PS00101">
    <property type="entry name" value="HEXAPEP_TRANSFERASES"/>
    <property type="match status" value="1"/>
</dbReference>
<gene>
    <name evidence="13" type="ORF">BO223_04385</name>
</gene>
<evidence type="ECO:0000256" key="3">
    <source>
        <dbReference type="ARBA" id="ARBA00013266"/>
    </source>
</evidence>
<evidence type="ECO:0000256" key="4">
    <source>
        <dbReference type="ARBA" id="ARBA00018522"/>
    </source>
</evidence>
<evidence type="ECO:0000256" key="12">
    <source>
        <dbReference type="SAM" id="Coils"/>
    </source>
</evidence>
<accession>A0A1Q9YLF1</accession>
<keyword evidence="12" id="KW-0175">Coiled coil</keyword>
<comment type="caution">
    <text evidence="13">The sequence shown here is derived from an EMBL/GenBank/DDBJ whole genome shotgun (WGS) entry which is preliminary data.</text>
</comment>
<dbReference type="InterPro" id="IPR053376">
    <property type="entry name" value="Serine_acetyltransferase"/>
</dbReference>
<proteinExistence type="inferred from homology"/>
<dbReference type="InterPro" id="IPR045304">
    <property type="entry name" value="LbH_SAT"/>
</dbReference>
<comment type="pathway">
    <text evidence="1">Amino-acid biosynthesis; L-cysteine biosynthesis; L-cysteine from L-serine: step 1/2.</text>
</comment>
<evidence type="ECO:0000313" key="13">
    <source>
        <dbReference type="EMBL" id="OLU45734.1"/>
    </source>
</evidence>
<evidence type="ECO:0000256" key="10">
    <source>
        <dbReference type="ARBA" id="ARBA00049486"/>
    </source>
</evidence>
<dbReference type="PIRSF" id="PIRSF000441">
    <property type="entry name" value="CysE"/>
    <property type="match status" value="1"/>
</dbReference>
<evidence type="ECO:0000256" key="2">
    <source>
        <dbReference type="ARBA" id="ARBA00007274"/>
    </source>
</evidence>
<evidence type="ECO:0000313" key="14">
    <source>
        <dbReference type="Proteomes" id="UP000186758"/>
    </source>
</evidence>
<feature type="coiled-coil region" evidence="12">
    <location>
        <begin position="181"/>
        <end position="212"/>
    </location>
</feature>
<dbReference type="RefSeq" id="WP_075885091.1">
    <property type="nucleotide sequence ID" value="NZ_CAOLJF010000010.1"/>
</dbReference>
<dbReference type="InterPro" id="IPR001451">
    <property type="entry name" value="Hexapep"/>
</dbReference>
<dbReference type="FunFam" id="2.160.10.10:FF:000007">
    <property type="entry name" value="Serine acetyltransferase"/>
    <property type="match status" value="1"/>
</dbReference>
<dbReference type="CDD" id="cd03354">
    <property type="entry name" value="LbH_SAT"/>
    <property type="match status" value="1"/>
</dbReference>
<dbReference type="EC" id="2.3.1.30" evidence="3 11"/>
<dbReference type="InterPro" id="IPR042122">
    <property type="entry name" value="Ser_AcTrfase_N_sf"/>
</dbReference>
<evidence type="ECO:0000256" key="6">
    <source>
        <dbReference type="ARBA" id="ARBA00022679"/>
    </source>
</evidence>
<dbReference type="PANTHER" id="PTHR42811">
    <property type="entry name" value="SERINE ACETYLTRANSFERASE"/>
    <property type="match status" value="1"/>
</dbReference>
<dbReference type="AlphaFoldDB" id="A0A1Q9YLF1"/>
<keyword evidence="9 11" id="KW-0012">Acyltransferase</keyword>
<evidence type="ECO:0000256" key="11">
    <source>
        <dbReference type="PIRNR" id="PIRNR000441"/>
    </source>
</evidence>
<evidence type="ECO:0000256" key="7">
    <source>
        <dbReference type="ARBA" id="ARBA00022737"/>
    </source>
</evidence>
<dbReference type="GO" id="GO:0006535">
    <property type="term" value="P:cysteine biosynthetic process from serine"/>
    <property type="evidence" value="ECO:0007669"/>
    <property type="project" value="InterPro"/>
</dbReference>
<sequence>MNKIQFALSQIKSIKQRDPSLKSTLEILFFPGFRAMNTWFSAHKLYLKGHYALARFLSLRVQQKTGIDIHPGAQIGTDFFIDHGSGVVIGETCIIGDHVTLYQGVTLGATGKTTGNRHPILQNNTVIGAGAKIIGRITIGHDARIGAGSVIIRDVPPYTTMVPAPARPVRYRNHKLPVLTVERLNSRMEEELRYIRNTEERLERKMRCLERKRRSTPCREPERLRH</sequence>
<dbReference type="InterPro" id="IPR011004">
    <property type="entry name" value="Trimer_LpxA-like_sf"/>
</dbReference>
<evidence type="ECO:0000256" key="1">
    <source>
        <dbReference type="ARBA" id="ARBA00004876"/>
    </source>
</evidence>
<comment type="similarity">
    <text evidence="2 11">Belongs to the transferase hexapeptide repeat family.</text>
</comment>
<dbReference type="GO" id="GO:0005737">
    <property type="term" value="C:cytoplasm"/>
    <property type="evidence" value="ECO:0007669"/>
    <property type="project" value="InterPro"/>
</dbReference>
<dbReference type="InterPro" id="IPR018357">
    <property type="entry name" value="Hexapep_transf_CS"/>
</dbReference>
<dbReference type="InterPro" id="IPR005881">
    <property type="entry name" value="Ser_O-AcTrfase"/>
</dbReference>
<dbReference type="Gene3D" id="2.160.10.10">
    <property type="entry name" value="Hexapeptide repeat proteins"/>
    <property type="match status" value="1"/>
</dbReference>
<name>A0A1Q9YLF1_9FIRM</name>
<evidence type="ECO:0000256" key="5">
    <source>
        <dbReference type="ARBA" id="ARBA00022605"/>
    </source>
</evidence>
<organism evidence="13 14">
    <name type="scientific">Faecalibaculum rodentium</name>
    <dbReference type="NCBI Taxonomy" id="1702221"/>
    <lineage>
        <taxon>Bacteria</taxon>
        <taxon>Bacillati</taxon>
        <taxon>Bacillota</taxon>
        <taxon>Erysipelotrichia</taxon>
        <taxon>Erysipelotrichales</taxon>
        <taxon>Erysipelotrichaceae</taxon>
        <taxon>Faecalibaculum</taxon>
    </lineage>
</organism>
<keyword evidence="8" id="KW-0198">Cysteine biosynthesis</keyword>
<dbReference type="UniPathway" id="UPA00136">
    <property type="reaction ID" value="UER00199"/>
</dbReference>
<dbReference type="Gene3D" id="1.10.3130.10">
    <property type="entry name" value="serine acetyltransferase, domain 1"/>
    <property type="match status" value="1"/>
</dbReference>
<dbReference type="SUPFAM" id="SSF51161">
    <property type="entry name" value="Trimeric LpxA-like enzymes"/>
    <property type="match status" value="1"/>
</dbReference>
<evidence type="ECO:0000256" key="9">
    <source>
        <dbReference type="ARBA" id="ARBA00023315"/>
    </source>
</evidence>
<dbReference type="Pfam" id="PF00132">
    <property type="entry name" value="Hexapep"/>
    <property type="match status" value="1"/>
</dbReference>
<protein>
    <recommendedName>
        <fullName evidence="4 11">Serine acetyltransferase</fullName>
        <ecNumber evidence="3 11">2.3.1.30</ecNumber>
    </recommendedName>
</protein>
<dbReference type="Proteomes" id="UP000186758">
    <property type="component" value="Unassembled WGS sequence"/>
</dbReference>
<evidence type="ECO:0000256" key="8">
    <source>
        <dbReference type="ARBA" id="ARBA00023192"/>
    </source>
</evidence>
<dbReference type="GO" id="GO:0009001">
    <property type="term" value="F:serine O-acetyltransferase activity"/>
    <property type="evidence" value="ECO:0007669"/>
    <property type="project" value="UniProtKB-EC"/>
</dbReference>